<organism evidence="2 3">
    <name type="scientific">Paenibacillus provencensis</name>
    <dbReference type="NCBI Taxonomy" id="441151"/>
    <lineage>
        <taxon>Bacteria</taxon>
        <taxon>Bacillati</taxon>
        <taxon>Bacillota</taxon>
        <taxon>Bacilli</taxon>
        <taxon>Bacillales</taxon>
        <taxon>Paenibacillaceae</taxon>
        <taxon>Paenibacillus</taxon>
    </lineage>
</organism>
<sequence>MNKILLSIAAVICIAVIVSPLHAANDSVGMNENKREVIDLENIKDEALESTLEDYPGYQREGFESRWVEVLDLKLSKEGRITVKDIETEEVLILREESEDLNELGKGERMIIVTRVVWMQSAPPQNDLLNYIRI</sequence>
<dbReference type="RefSeq" id="WP_251583699.1">
    <property type="nucleotide sequence ID" value="NZ_JBHTKX010000003.1"/>
</dbReference>
<evidence type="ECO:0000313" key="2">
    <source>
        <dbReference type="EMBL" id="MFD1130234.1"/>
    </source>
</evidence>
<gene>
    <name evidence="2" type="ORF">ACFQ3J_18985</name>
</gene>
<dbReference type="Proteomes" id="UP001597169">
    <property type="component" value="Unassembled WGS sequence"/>
</dbReference>
<feature type="signal peptide" evidence="1">
    <location>
        <begin position="1"/>
        <end position="23"/>
    </location>
</feature>
<protein>
    <submittedName>
        <fullName evidence="2">Uncharacterized protein</fullName>
    </submittedName>
</protein>
<evidence type="ECO:0000256" key="1">
    <source>
        <dbReference type="SAM" id="SignalP"/>
    </source>
</evidence>
<name>A0ABW3PTM8_9BACL</name>
<comment type="caution">
    <text evidence="2">The sequence shown here is derived from an EMBL/GenBank/DDBJ whole genome shotgun (WGS) entry which is preliminary data.</text>
</comment>
<keyword evidence="1" id="KW-0732">Signal</keyword>
<dbReference type="EMBL" id="JBHTKX010000003">
    <property type="protein sequence ID" value="MFD1130234.1"/>
    <property type="molecule type" value="Genomic_DNA"/>
</dbReference>
<accession>A0ABW3PTM8</accession>
<reference evidence="3" key="1">
    <citation type="journal article" date="2019" name="Int. J. Syst. Evol. Microbiol.">
        <title>The Global Catalogue of Microorganisms (GCM) 10K type strain sequencing project: providing services to taxonomists for standard genome sequencing and annotation.</title>
        <authorList>
            <consortium name="The Broad Institute Genomics Platform"/>
            <consortium name="The Broad Institute Genome Sequencing Center for Infectious Disease"/>
            <person name="Wu L."/>
            <person name="Ma J."/>
        </authorList>
    </citation>
    <scope>NUCLEOTIDE SEQUENCE [LARGE SCALE GENOMIC DNA]</scope>
    <source>
        <strain evidence="3">CCUG 53519</strain>
    </source>
</reference>
<proteinExistence type="predicted"/>
<feature type="chain" id="PRO_5045929336" evidence="1">
    <location>
        <begin position="24"/>
        <end position="134"/>
    </location>
</feature>
<keyword evidence="3" id="KW-1185">Reference proteome</keyword>
<evidence type="ECO:0000313" key="3">
    <source>
        <dbReference type="Proteomes" id="UP001597169"/>
    </source>
</evidence>